<evidence type="ECO:0000256" key="1">
    <source>
        <dbReference type="ARBA" id="ARBA00022723"/>
    </source>
</evidence>
<dbReference type="PIRSF" id="PIRSF036979">
    <property type="entry name" value="Arginase"/>
    <property type="match status" value="1"/>
</dbReference>
<comment type="similarity">
    <text evidence="5 8 9">Belongs to the arginase family.</text>
</comment>
<feature type="binding site" evidence="5 7">
    <location>
        <position position="144"/>
    </location>
    <ligand>
        <name>Mn(2+)</name>
        <dbReference type="ChEBI" id="CHEBI:29035"/>
        <label>1</label>
    </ligand>
</feature>
<comment type="function">
    <text evidence="5">Catalyzes the conversion of N-formimidoyl-L-glutamate to L-glutamate and formamide.</text>
</comment>
<dbReference type="PROSITE" id="PS01053">
    <property type="entry name" value="ARGINASE_1"/>
    <property type="match status" value="1"/>
</dbReference>
<dbReference type="GO" id="GO:0008783">
    <property type="term" value="F:agmatinase activity"/>
    <property type="evidence" value="ECO:0007669"/>
    <property type="project" value="TreeGrafter"/>
</dbReference>
<feature type="binding site" evidence="5">
    <location>
        <position position="233"/>
    </location>
    <ligand>
        <name>Mn(2+)</name>
        <dbReference type="ChEBI" id="CHEBI:29035"/>
        <label>2</label>
    </ligand>
</feature>
<dbReference type="GO" id="GO:0050415">
    <property type="term" value="F:formimidoylglutamase activity"/>
    <property type="evidence" value="ECO:0007669"/>
    <property type="project" value="UniProtKB-UniRule"/>
</dbReference>
<dbReference type="HAMAP" id="MF_00737">
    <property type="entry name" value="Formimidoylglutam"/>
    <property type="match status" value="1"/>
</dbReference>
<evidence type="ECO:0000256" key="6">
    <source>
        <dbReference type="NCBIfam" id="TIGR01227"/>
    </source>
</evidence>
<feature type="binding site" evidence="5">
    <location>
        <position position="144"/>
    </location>
    <ligand>
        <name>Mn(2+)</name>
        <dbReference type="ChEBI" id="CHEBI:29035"/>
        <label>2</label>
    </ligand>
</feature>
<organism evidence="10 11">
    <name type="scientific">Corynebacterium hindlerae</name>
    <dbReference type="NCBI Taxonomy" id="699041"/>
    <lineage>
        <taxon>Bacteria</taxon>
        <taxon>Bacillati</taxon>
        <taxon>Actinomycetota</taxon>
        <taxon>Actinomycetes</taxon>
        <taxon>Mycobacteriales</taxon>
        <taxon>Corynebacteriaceae</taxon>
        <taxon>Corynebacterium</taxon>
    </lineage>
</organism>
<accession>A0A7G5FE39</accession>
<dbReference type="PANTHER" id="PTHR11358">
    <property type="entry name" value="ARGINASE/AGMATINASE"/>
    <property type="match status" value="1"/>
</dbReference>
<dbReference type="Pfam" id="PF00491">
    <property type="entry name" value="Arginase"/>
    <property type="match status" value="1"/>
</dbReference>
<dbReference type="Gene3D" id="3.40.800.10">
    <property type="entry name" value="Ureohydrolase domain"/>
    <property type="match status" value="1"/>
</dbReference>
<dbReference type="SUPFAM" id="SSF52768">
    <property type="entry name" value="Arginase/deacetylase"/>
    <property type="match status" value="1"/>
</dbReference>
<sequence>MSNHMDVWTGRIDGPGAEHARWHSTIQPATADATPGVVLLGFASDEGVRRNQGRVGAATAPDIIRGALGSLAVHHSTPLYDAGTCTLTGHDLTGAHDELTGAVGKLIKAGHTVIVLGGGHETAYGSHRGLRDNVSGSVGIVNLDAHFDLRSAPEPTSGTPFRQLANETEDFRYSVFGISRPNNTRALFTAADELNVHYTLDTELAAMSPAECAELVAQAAESVDTLHLSIDLDVLPAAVAPGVSAPAAYGVSFDRIHAMAVAAARSGKLRLVDVVELNPTYDIDGRTAKAAARLIDDIVSALDF</sequence>
<dbReference type="UniPathway" id="UPA00379">
    <property type="reaction ID" value="UER00552"/>
</dbReference>
<evidence type="ECO:0000256" key="3">
    <source>
        <dbReference type="ARBA" id="ARBA00022808"/>
    </source>
</evidence>
<dbReference type="InterPro" id="IPR006035">
    <property type="entry name" value="Ureohydrolase"/>
</dbReference>
<evidence type="ECO:0000256" key="2">
    <source>
        <dbReference type="ARBA" id="ARBA00022801"/>
    </source>
</evidence>
<evidence type="ECO:0000313" key="11">
    <source>
        <dbReference type="Proteomes" id="UP000515570"/>
    </source>
</evidence>
<keyword evidence="3 5" id="KW-0369">Histidine metabolism</keyword>
<dbReference type="InterPro" id="IPR023696">
    <property type="entry name" value="Ureohydrolase_dom_sf"/>
</dbReference>
<dbReference type="InterPro" id="IPR005923">
    <property type="entry name" value="HutG"/>
</dbReference>
<dbReference type="InterPro" id="IPR020855">
    <property type="entry name" value="Ureohydrolase_Mn_BS"/>
</dbReference>
<evidence type="ECO:0000256" key="4">
    <source>
        <dbReference type="ARBA" id="ARBA00023211"/>
    </source>
</evidence>
<dbReference type="GO" id="GO:0019556">
    <property type="term" value="P:L-histidine catabolic process to glutamate and formamide"/>
    <property type="evidence" value="ECO:0007669"/>
    <property type="project" value="UniProtKB-UniRule"/>
</dbReference>
<dbReference type="AlphaFoldDB" id="A0A7G5FE39"/>
<proteinExistence type="inferred from homology"/>
<feature type="binding site" evidence="5">
    <location>
        <position position="146"/>
    </location>
    <ligand>
        <name>Mn(2+)</name>
        <dbReference type="ChEBI" id="CHEBI:29035"/>
        <label>2</label>
    </ligand>
</feature>
<comment type="cofactor">
    <cofactor evidence="5 7">
        <name>Mn(2+)</name>
        <dbReference type="ChEBI" id="CHEBI:29035"/>
    </cofactor>
    <text evidence="5 7">Binds 2 manganese ions per subunit.</text>
</comment>
<dbReference type="EMBL" id="CP059833">
    <property type="protein sequence ID" value="QMV84880.1"/>
    <property type="molecule type" value="Genomic_DNA"/>
</dbReference>
<dbReference type="GO" id="GO:0019557">
    <property type="term" value="P:L-histidine catabolic process to glutamate and formate"/>
    <property type="evidence" value="ECO:0007669"/>
    <property type="project" value="UniProtKB-UniPathway"/>
</dbReference>
<gene>
    <name evidence="5 10" type="primary">hutG</name>
    <name evidence="10" type="ORF">HW450_11145</name>
</gene>
<feature type="binding site" evidence="5 7">
    <location>
        <position position="231"/>
    </location>
    <ligand>
        <name>Mn(2+)</name>
        <dbReference type="ChEBI" id="CHEBI:29035"/>
        <label>1</label>
    </ligand>
</feature>
<dbReference type="PROSITE" id="PS51409">
    <property type="entry name" value="ARGINASE_2"/>
    <property type="match status" value="1"/>
</dbReference>
<dbReference type="NCBIfam" id="TIGR01227">
    <property type="entry name" value="hutG"/>
    <property type="match status" value="1"/>
</dbReference>
<feature type="binding site" evidence="7">
    <location>
        <position position="146"/>
    </location>
    <ligand>
        <name>Mn(2+)</name>
        <dbReference type="ChEBI" id="CHEBI:29035"/>
        <label>1</label>
    </ligand>
</feature>
<feature type="binding site" evidence="7">
    <location>
        <position position="233"/>
    </location>
    <ligand>
        <name>Mn(2+)</name>
        <dbReference type="ChEBI" id="CHEBI:29035"/>
        <label>1</label>
    </ligand>
</feature>
<comment type="pathway">
    <text evidence="5">Amino-acid degradation; L-histidine degradation into L-glutamate; L-glutamate from N-formimidoyl-L-glutamate (hydrolase route): step 1/1.</text>
</comment>
<evidence type="ECO:0000256" key="8">
    <source>
        <dbReference type="PROSITE-ProRule" id="PRU00742"/>
    </source>
</evidence>
<evidence type="ECO:0000256" key="5">
    <source>
        <dbReference type="HAMAP-Rule" id="MF_00737"/>
    </source>
</evidence>
<keyword evidence="2 5" id="KW-0378">Hydrolase</keyword>
<comment type="catalytic activity">
    <reaction evidence="5">
        <text>N-formimidoyl-L-glutamate + H2O = formamide + L-glutamate</text>
        <dbReference type="Rhea" id="RHEA:22492"/>
        <dbReference type="ChEBI" id="CHEBI:15377"/>
        <dbReference type="ChEBI" id="CHEBI:16397"/>
        <dbReference type="ChEBI" id="CHEBI:29985"/>
        <dbReference type="ChEBI" id="CHEBI:58928"/>
        <dbReference type="EC" id="3.5.3.8"/>
    </reaction>
</comment>
<name>A0A7G5FE39_9CORY</name>
<dbReference type="PANTHER" id="PTHR11358:SF35">
    <property type="entry name" value="FORMIMIDOYLGLUTAMASE"/>
    <property type="match status" value="1"/>
</dbReference>
<dbReference type="Proteomes" id="UP000515570">
    <property type="component" value="Chromosome"/>
</dbReference>
<dbReference type="GO" id="GO:0033389">
    <property type="term" value="P:putrescine biosynthetic process from arginine, via agmatine"/>
    <property type="evidence" value="ECO:0007669"/>
    <property type="project" value="TreeGrafter"/>
</dbReference>
<protein>
    <recommendedName>
        <fullName evidence="5 6">Formimidoylglutamase</fullName>
        <ecNumber evidence="5 6">3.5.3.8</ecNumber>
    </recommendedName>
    <alternativeName>
        <fullName evidence="5">Formiminoglutamase</fullName>
    </alternativeName>
    <alternativeName>
        <fullName evidence="5">Formiminoglutamate hydrolase</fullName>
    </alternativeName>
</protein>
<dbReference type="GO" id="GO:0030145">
    <property type="term" value="F:manganese ion binding"/>
    <property type="evidence" value="ECO:0007669"/>
    <property type="project" value="UniProtKB-UniRule"/>
</dbReference>
<keyword evidence="4 5" id="KW-0464">Manganese</keyword>
<evidence type="ECO:0000256" key="9">
    <source>
        <dbReference type="RuleBase" id="RU003684"/>
    </source>
</evidence>
<feature type="binding site" evidence="5">
    <location>
        <position position="231"/>
    </location>
    <ligand>
        <name>Mn(2+)</name>
        <dbReference type="ChEBI" id="CHEBI:29035"/>
        <label>2</label>
    </ligand>
</feature>
<dbReference type="CDD" id="cd09988">
    <property type="entry name" value="Formimidoylglutamase"/>
    <property type="match status" value="1"/>
</dbReference>
<keyword evidence="1 5" id="KW-0479">Metal-binding</keyword>
<evidence type="ECO:0000256" key="7">
    <source>
        <dbReference type="PIRSR" id="PIRSR036979-1"/>
    </source>
</evidence>
<reference evidence="10 11" key="1">
    <citation type="submission" date="2020-07" db="EMBL/GenBank/DDBJ databases">
        <title>non toxigenic Corynebacterium sp. nov from a clinical source.</title>
        <authorList>
            <person name="Bernier A.-M."/>
            <person name="Bernard K."/>
        </authorList>
    </citation>
    <scope>NUCLEOTIDE SEQUENCE [LARGE SCALE GENOMIC DNA]</scope>
    <source>
        <strain evidence="11">NML 93-0612</strain>
    </source>
</reference>
<dbReference type="EC" id="3.5.3.8" evidence="5 6"/>
<keyword evidence="11" id="KW-1185">Reference proteome</keyword>
<dbReference type="RefSeq" id="WP_182385687.1">
    <property type="nucleotide sequence ID" value="NZ_CP059833.1"/>
</dbReference>
<feature type="binding site" evidence="5 7">
    <location>
        <position position="120"/>
    </location>
    <ligand>
        <name>Mn(2+)</name>
        <dbReference type="ChEBI" id="CHEBI:29035"/>
        <label>1</label>
    </ligand>
</feature>
<feature type="binding site" evidence="5 7">
    <location>
        <position position="148"/>
    </location>
    <ligand>
        <name>Mn(2+)</name>
        <dbReference type="ChEBI" id="CHEBI:29035"/>
        <label>1</label>
    </ligand>
</feature>
<evidence type="ECO:0000313" key="10">
    <source>
        <dbReference type="EMBL" id="QMV84880.1"/>
    </source>
</evidence>